<dbReference type="Pfam" id="PF05336">
    <property type="entry name" value="rhaM"/>
    <property type="match status" value="1"/>
</dbReference>
<name>A0ABP8DJN9_9ACTN</name>
<protein>
    <submittedName>
        <fullName evidence="1">L-rhamnose mutarotase</fullName>
    </submittedName>
</protein>
<dbReference type="Proteomes" id="UP001500620">
    <property type="component" value="Unassembled WGS sequence"/>
</dbReference>
<reference evidence="2" key="1">
    <citation type="journal article" date="2019" name="Int. J. Syst. Evol. Microbiol.">
        <title>The Global Catalogue of Microorganisms (GCM) 10K type strain sequencing project: providing services to taxonomists for standard genome sequencing and annotation.</title>
        <authorList>
            <consortium name="The Broad Institute Genomics Platform"/>
            <consortium name="The Broad Institute Genome Sequencing Center for Infectious Disease"/>
            <person name="Wu L."/>
            <person name="Ma J."/>
        </authorList>
    </citation>
    <scope>NUCLEOTIDE SEQUENCE [LARGE SCALE GENOMIC DNA]</scope>
    <source>
        <strain evidence="2">JCM 17441</strain>
    </source>
</reference>
<dbReference type="SUPFAM" id="SSF54909">
    <property type="entry name" value="Dimeric alpha+beta barrel"/>
    <property type="match status" value="1"/>
</dbReference>
<proteinExistence type="predicted"/>
<gene>
    <name evidence="1" type="ORF">GCM10022255_075720</name>
</gene>
<sequence length="111" mass="12928">MLVGMRRFGAVIGLRPEHRETYLRLHREVWPAVEARLTASHFTNYTIFHRGDLLFAYYEYTGDDYESDAAAIAADPVTQEWWKLTDPCQLRLDGTPDGEQWAPMTEAWHLD</sequence>
<dbReference type="Gene3D" id="3.30.70.100">
    <property type="match status" value="1"/>
</dbReference>
<comment type="caution">
    <text evidence="1">The sequence shown here is derived from an EMBL/GenBank/DDBJ whole genome shotgun (WGS) entry which is preliminary data.</text>
</comment>
<organism evidence="1 2">
    <name type="scientific">Dactylosporangium darangshiense</name>
    <dbReference type="NCBI Taxonomy" id="579108"/>
    <lineage>
        <taxon>Bacteria</taxon>
        <taxon>Bacillati</taxon>
        <taxon>Actinomycetota</taxon>
        <taxon>Actinomycetes</taxon>
        <taxon>Micromonosporales</taxon>
        <taxon>Micromonosporaceae</taxon>
        <taxon>Dactylosporangium</taxon>
    </lineage>
</organism>
<keyword evidence="2" id="KW-1185">Reference proteome</keyword>
<dbReference type="PANTHER" id="PTHR34389">
    <property type="entry name" value="L-RHAMNOSE MUTAROTASE"/>
    <property type="match status" value="1"/>
</dbReference>
<evidence type="ECO:0000313" key="2">
    <source>
        <dbReference type="Proteomes" id="UP001500620"/>
    </source>
</evidence>
<accession>A0ABP8DJN9</accession>
<dbReference type="InterPro" id="IPR011008">
    <property type="entry name" value="Dimeric_a/b-barrel"/>
</dbReference>
<dbReference type="PANTHER" id="PTHR34389:SF2">
    <property type="entry name" value="L-RHAMNOSE MUTAROTASE"/>
    <property type="match status" value="1"/>
</dbReference>
<dbReference type="EMBL" id="BAABAT010000028">
    <property type="protein sequence ID" value="GAA4257737.1"/>
    <property type="molecule type" value="Genomic_DNA"/>
</dbReference>
<evidence type="ECO:0000313" key="1">
    <source>
        <dbReference type="EMBL" id="GAA4257737.1"/>
    </source>
</evidence>
<dbReference type="InterPro" id="IPR008000">
    <property type="entry name" value="Rham/fucose_mutarotase"/>
</dbReference>